<dbReference type="RefSeq" id="WP_046495334.1">
    <property type="nucleotide sequence ID" value="NZ_CGIH01000005.1"/>
</dbReference>
<sequence>MVWLLIGLYGLILIMELPQLFRKRWYLETGFFMVLLAIGIWMSISCYNDGQITEFFEYINTYLLEDLDG</sequence>
<keyword evidence="1" id="KW-1133">Transmembrane helix</keyword>
<dbReference type="STRING" id="690567.464"/>
<evidence type="ECO:0000256" key="1">
    <source>
        <dbReference type="SAM" id="Phobius"/>
    </source>
</evidence>
<dbReference type="AlphaFoldDB" id="A0A0E4C7S6"/>
<keyword evidence="3" id="KW-1185">Reference proteome</keyword>
<keyword evidence="1" id="KW-0812">Transmembrane</keyword>
<dbReference type="Proteomes" id="UP000045545">
    <property type="component" value="Unassembled WGS sequence"/>
</dbReference>
<protein>
    <submittedName>
        <fullName evidence="2">Uncharacterized</fullName>
    </submittedName>
</protein>
<organism evidence="2 3">
    <name type="scientific">Syntrophomonas zehnderi OL-4</name>
    <dbReference type="NCBI Taxonomy" id="690567"/>
    <lineage>
        <taxon>Bacteria</taxon>
        <taxon>Bacillati</taxon>
        <taxon>Bacillota</taxon>
        <taxon>Clostridia</taxon>
        <taxon>Eubacteriales</taxon>
        <taxon>Syntrophomonadaceae</taxon>
        <taxon>Syntrophomonas</taxon>
    </lineage>
</organism>
<reference evidence="2 3" key="1">
    <citation type="submission" date="2015-03" db="EMBL/GenBank/DDBJ databases">
        <authorList>
            <person name="Murphy D."/>
        </authorList>
    </citation>
    <scope>NUCLEOTIDE SEQUENCE [LARGE SCALE GENOMIC DNA]</scope>
    <source>
        <strain evidence="2 3">OL-4</strain>
    </source>
</reference>
<proteinExistence type="predicted"/>
<evidence type="ECO:0000313" key="3">
    <source>
        <dbReference type="Proteomes" id="UP000045545"/>
    </source>
</evidence>
<evidence type="ECO:0000313" key="2">
    <source>
        <dbReference type="EMBL" id="CFX10331.1"/>
    </source>
</evidence>
<dbReference type="EMBL" id="CGIH01000005">
    <property type="protein sequence ID" value="CFX10331.1"/>
    <property type="molecule type" value="Genomic_DNA"/>
</dbReference>
<name>A0A0E4C7S6_9FIRM</name>
<accession>A0A0E4C7S6</accession>
<gene>
    <name evidence="2" type="ORF">464</name>
</gene>
<keyword evidence="1" id="KW-0472">Membrane</keyword>
<feature type="transmembrane region" description="Helical" evidence="1">
    <location>
        <begin position="25"/>
        <end position="44"/>
    </location>
</feature>